<dbReference type="AlphaFoldDB" id="A0A6A5VCQ0"/>
<reference evidence="2" key="1">
    <citation type="journal article" date="2020" name="Stud. Mycol.">
        <title>101 Dothideomycetes genomes: a test case for predicting lifestyles and emergence of pathogens.</title>
        <authorList>
            <person name="Haridas S."/>
            <person name="Albert R."/>
            <person name="Binder M."/>
            <person name="Bloem J."/>
            <person name="Labutti K."/>
            <person name="Salamov A."/>
            <person name="Andreopoulos B."/>
            <person name="Baker S."/>
            <person name="Barry K."/>
            <person name="Bills G."/>
            <person name="Bluhm B."/>
            <person name="Cannon C."/>
            <person name="Castanera R."/>
            <person name="Culley D."/>
            <person name="Daum C."/>
            <person name="Ezra D."/>
            <person name="Gonzalez J."/>
            <person name="Henrissat B."/>
            <person name="Kuo A."/>
            <person name="Liang C."/>
            <person name="Lipzen A."/>
            <person name="Lutzoni F."/>
            <person name="Magnuson J."/>
            <person name="Mondo S."/>
            <person name="Nolan M."/>
            <person name="Ohm R."/>
            <person name="Pangilinan J."/>
            <person name="Park H.-J."/>
            <person name="Ramirez L."/>
            <person name="Alfaro M."/>
            <person name="Sun H."/>
            <person name="Tritt A."/>
            <person name="Yoshinaga Y."/>
            <person name="Zwiers L.-H."/>
            <person name="Turgeon B."/>
            <person name="Goodwin S."/>
            <person name="Spatafora J."/>
            <person name="Crous P."/>
            <person name="Grigoriev I."/>
        </authorList>
    </citation>
    <scope>NUCLEOTIDE SEQUENCE</scope>
    <source>
        <strain evidence="2">CBS 107.79</strain>
    </source>
</reference>
<dbReference type="Proteomes" id="UP000800036">
    <property type="component" value="Unassembled WGS sequence"/>
</dbReference>
<accession>A0A6A5VCQ0</accession>
<feature type="compositionally biased region" description="Basic residues" evidence="1">
    <location>
        <begin position="14"/>
        <end position="64"/>
    </location>
</feature>
<dbReference type="OrthoDB" id="3785436at2759"/>
<feature type="region of interest" description="Disordered" evidence="1">
    <location>
        <begin position="1"/>
        <end position="120"/>
    </location>
</feature>
<evidence type="ECO:0000313" key="2">
    <source>
        <dbReference type="EMBL" id="KAF1974598.1"/>
    </source>
</evidence>
<gene>
    <name evidence="2" type="ORF">BU23DRAFT_553254</name>
</gene>
<evidence type="ECO:0000256" key="1">
    <source>
        <dbReference type="SAM" id="MobiDB-lite"/>
    </source>
</evidence>
<name>A0A6A5VCQ0_9PLEO</name>
<proteinExistence type="predicted"/>
<evidence type="ECO:0000313" key="3">
    <source>
        <dbReference type="Proteomes" id="UP000800036"/>
    </source>
</evidence>
<keyword evidence="3" id="KW-1185">Reference proteome</keyword>
<feature type="compositionally biased region" description="Polar residues" evidence="1">
    <location>
        <begin position="76"/>
        <end position="87"/>
    </location>
</feature>
<organism evidence="2 3">
    <name type="scientific">Bimuria novae-zelandiae CBS 107.79</name>
    <dbReference type="NCBI Taxonomy" id="1447943"/>
    <lineage>
        <taxon>Eukaryota</taxon>
        <taxon>Fungi</taxon>
        <taxon>Dikarya</taxon>
        <taxon>Ascomycota</taxon>
        <taxon>Pezizomycotina</taxon>
        <taxon>Dothideomycetes</taxon>
        <taxon>Pleosporomycetidae</taxon>
        <taxon>Pleosporales</taxon>
        <taxon>Massarineae</taxon>
        <taxon>Didymosphaeriaceae</taxon>
        <taxon>Bimuria</taxon>
    </lineage>
</organism>
<sequence>MSKPPMCNTSKPAKPARKRPAKKKTPAKKKPATKKKVPKKAPTKKKTPKKSGQKKPAKKRRAKGKPTGVKKPIPSKTKSALPKTTSAAACKYSPKPKPGTKKPNSKLQARIDPDPCRSPSENEQIMIENYKIASAAAAKKYKPLQVNHMYLFLVKQGPKLGPKHHAVVVGKVMKVGNQLGMEATMQQLGKPADDNGKAVRHENAKVFCGSAVGGVCNTGPYRRIACGWIQGKYKFVAGASVEFADPEHFIQKGTLCSSDVIILRGGQTNKE</sequence>
<dbReference type="EMBL" id="ML976674">
    <property type="protein sequence ID" value="KAF1974598.1"/>
    <property type="molecule type" value="Genomic_DNA"/>
</dbReference>
<protein>
    <submittedName>
        <fullName evidence="2">Uncharacterized protein</fullName>
    </submittedName>
</protein>